<evidence type="ECO:0000256" key="8">
    <source>
        <dbReference type="HAMAP-Rule" id="MF_00972"/>
    </source>
</evidence>
<dbReference type="InterPro" id="IPR002125">
    <property type="entry name" value="CMP_dCMP_dom"/>
</dbReference>
<dbReference type="EMBL" id="CP097116">
    <property type="protein sequence ID" value="USS84929.1"/>
    <property type="molecule type" value="Genomic_DNA"/>
</dbReference>
<evidence type="ECO:0000256" key="2">
    <source>
        <dbReference type="ARBA" id="ARBA00011738"/>
    </source>
</evidence>
<feature type="binding site" evidence="8">
    <location>
        <position position="54"/>
    </location>
    <ligand>
        <name>Zn(2+)</name>
        <dbReference type="ChEBI" id="CHEBI:29105"/>
        <note>catalytic</note>
    </ligand>
</feature>
<comment type="subunit">
    <text evidence="2 8">Homodimer.</text>
</comment>
<feature type="binding site" evidence="8">
    <location>
        <position position="87"/>
    </location>
    <ligand>
        <name>Zn(2+)</name>
        <dbReference type="ChEBI" id="CHEBI:29105"/>
        <note>catalytic</note>
    </ligand>
</feature>
<comment type="similarity">
    <text evidence="1">Belongs to the cytidine and deoxycytidylate deaminase family. ADAT2 subfamily.</text>
</comment>
<dbReference type="SUPFAM" id="SSF53927">
    <property type="entry name" value="Cytidine deaminase-like"/>
    <property type="match status" value="1"/>
</dbReference>
<dbReference type="RefSeq" id="WP_252749831.1">
    <property type="nucleotide sequence ID" value="NZ_CP097116.1"/>
</dbReference>
<dbReference type="PANTHER" id="PTHR11079:SF202">
    <property type="entry name" value="TRNA-SPECIFIC ADENOSINE DEAMINASE"/>
    <property type="match status" value="1"/>
</dbReference>
<feature type="active site" description="Proton donor" evidence="8">
    <location>
        <position position="56"/>
    </location>
</feature>
<proteinExistence type="inferred from homology"/>
<evidence type="ECO:0000313" key="11">
    <source>
        <dbReference type="Proteomes" id="UP001056707"/>
    </source>
</evidence>
<dbReference type="NCBIfam" id="NF008113">
    <property type="entry name" value="PRK10860.1"/>
    <property type="match status" value="1"/>
</dbReference>
<dbReference type="EC" id="3.5.4.33" evidence="8"/>
<dbReference type="Gene3D" id="3.40.140.10">
    <property type="entry name" value="Cytidine Deaminase, domain 2"/>
    <property type="match status" value="1"/>
</dbReference>
<dbReference type="InterPro" id="IPR016192">
    <property type="entry name" value="APOBEC/CMP_deaminase_Zn-bd"/>
</dbReference>
<dbReference type="PROSITE" id="PS00903">
    <property type="entry name" value="CYT_DCMP_DEAMINASES_1"/>
    <property type="match status" value="1"/>
</dbReference>
<reference evidence="10" key="1">
    <citation type="submission" date="2022-05" db="EMBL/GenBank/DDBJ databases">
        <authorList>
            <person name="Oliphant S.A."/>
            <person name="Watson-Haigh N.S."/>
            <person name="Sumby K.M."/>
            <person name="Gardner J.M."/>
            <person name="Jiranek V."/>
        </authorList>
    </citation>
    <scope>NUCLEOTIDE SEQUENCE</scope>
    <source>
        <strain evidence="10">KI16_H9</strain>
    </source>
</reference>
<evidence type="ECO:0000256" key="3">
    <source>
        <dbReference type="ARBA" id="ARBA00022694"/>
    </source>
</evidence>
<comment type="cofactor">
    <cofactor evidence="8">
        <name>Zn(2+)</name>
        <dbReference type="ChEBI" id="CHEBI:29105"/>
    </cofactor>
    <text evidence="8">Binds 1 zinc ion per subunit.</text>
</comment>
<evidence type="ECO:0000313" key="10">
    <source>
        <dbReference type="EMBL" id="USS84929.1"/>
    </source>
</evidence>
<evidence type="ECO:0000256" key="4">
    <source>
        <dbReference type="ARBA" id="ARBA00022723"/>
    </source>
</evidence>
<feature type="binding site" evidence="8">
    <location>
        <position position="84"/>
    </location>
    <ligand>
        <name>Zn(2+)</name>
        <dbReference type="ChEBI" id="CHEBI:29105"/>
        <note>catalytic</note>
    </ligand>
</feature>
<keyword evidence="4 8" id="KW-0479">Metal-binding</keyword>
<dbReference type="CDD" id="cd01285">
    <property type="entry name" value="nucleoside_deaminase"/>
    <property type="match status" value="1"/>
</dbReference>
<dbReference type="HAMAP" id="MF_00972">
    <property type="entry name" value="tRNA_aden_deaminase"/>
    <property type="match status" value="1"/>
</dbReference>
<protein>
    <recommendedName>
        <fullName evidence="8">tRNA-specific adenosine deaminase</fullName>
        <ecNumber evidence="8">3.5.4.33</ecNumber>
    </recommendedName>
</protein>
<sequence length="163" mass="18201">MKTADEKYMGRALAEARFAAQIGEIPIGAVIVHDHQVIGTGHNLREHTQLTTQHAELMAIEAACLTQHSWRLTDCTLYVTIEPCLMCAGAILNARIPRVVYGAANPKAGAGESLYQVLTDERQNHQVELQTGCRASEAAQIMQQFFRSKRKKHRKKPRQPLDN</sequence>
<evidence type="ECO:0000259" key="9">
    <source>
        <dbReference type="PROSITE" id="PS51747"/>
    </source>
</evidence>
<keyword evidence="5 8" id="KW-0378">Hydrolase</keyword>
<keyword evidence="3 8" id="KW-0819">tRNA processing</keyword>
<comment type="function">
    <text evidence="8">Catalyzes the deamination of adenosine to inosine at the wobble position 34 of tRNA(Arg2).</text>
</comment>
<keyword evidence="6 8" id="KW-0862">Zinc</keyword>
<dbReference type="InterPro" id="IPR016193">
    <property type="entry name" value="Cytidine_deaminase-like"/>
</dbReference>
<name>A0ABY5BMM3_9LACO</name>
<feature type="domain" description="CMP/dCMP-type deaminase" evidence="9">
    <location>
        <begin position="3"/>
        <end position="114"/>
    </location>
</feature>
<dbReference type="PROSITE" id="PS51747">
    <property type="entry name" value="CYT_DCMP_DEAMINASES_2"/>
    <property type="match status" value="1"/>
</dbReference>
<evidence type="ECO:0000256" key="7">
    <source>
        <dbReference type="ARBA" id="ARBA00048045"/>
    </source>
</evidence>
<dbReference type="GO" id="GO:0052717">
    <property type="term" value="F:tRNA-specific adenosine-34 deaminase activity"/>
    <property type="evidence" value="ECO:0007669"/>
    <property type="project" value="UniProtKB-EC"/>
</dbReference>
<organism evidence="10 11">
    <name type="scientific">Fructilactobacillus myrtifloralis</name>
    <dbReference type="NCBI Taxonomy" id="2940301"/>
    <lineage>
        <taxon>Bacteria</taxon>
        <taxon>Bacillati</taxon>
        <taxon>Bacillota</taxon>
        <taxon>Bacilli</taxon>
        <taxon>Lactobacillales</taxon>
        <taxon>Lactobacillaceae</taxon>
        <taxon>Fructilactobacillus</taxon>
    </lineage>
</organism>
<dbReference type="InterPro" id="IPR058535">
    <property type="entry name" value="MafB19-deam"/>
</dbReference>
<dbReference type="InterPro" id="IPR028883">
    <property type="entry name" value="tRNA_aden_deaminase"/>
</dbReference>
<dbReference type="PANTHER" id="PTHR11079">
    <property type="entry name" value="CYTOSINE DEAMINASE FAMILY MEMBER"/>
    <property type="match status" value="1"/>
</dbReference>
<evidence type="ECO:0000256" key="6">
    <source>
        <dbReference type="ARBA" id="ARBA00022833"/>
    </source>
</evidence>
<accession>A0ABY5BMM3</accession>
<evidence type="ECO:0000256" key="1">
    <source>
        <dbReference type="ARBA" id="ARBA00010669"/>
    </source>
</evidence>
<dbReference type="Pfam" id="PF14437">
    <property type="entry name" value="MafB19-deam"/>
    <property type="match status" value="1"/>
</dbReference>
<keyword evidence="11" id="KW-1185">Reference proteome</keyword>
<dbReference type="Proteomes" id="UP001056707">
    <property type="component" value="Chromosome"/>
</dbReference>
<comment type="catalytic activity">
    <reaction evidence="7 8">
        <text>adenosine(34) in tRNA + H2O + H(+) = inosine(34) in tRNA + NH4(+)</text>
        <dbReference type="Rhea" id="RHEA:43168"/>
        <dbReference type="Rhea" id="RHEA-COMP:10373"/>
        <dbReference type="Rhea" id="RHEA-COMP:10374"/>
        <dbReference type="ChEBI" id="CHEBI:15377"/>
        <dbReference type="ChEBI" id="CHEBI:15378"/>
        <dbReference type="ChEBI" id="CHEBI:28938"/>
        <dbReference type="ChEBI" id="CHEBI:74411"/>
        <dbReference type="ChEBI" id="CHEBI:82852"/>
        <dbReference type="EC" id="3.5.4.33"/>
    </reaction>
</comment>
<gene>
    <name evidence="8 10" type="primary">tadA</name>
    <name evidence="10" type="ORF">M3M35_06450</name>
</gene>
<evidence type="ECO:0000256" key="5">
    <source>
        <dbReference type="ARBA" id="ARBA00022801"/>
    </source>
</evidence>